<protein>
    <submittedName>
        <fullName evidence="1">Uncharacterized protein</fullName>
    </submittedName>
</protein>
<proteinExistence type="predicted"/>
<evidence type="ECO:0000313" key="1">
    <source>
        <dbReference type="EMBL" id="GAA50735.1"/>
    </source>
</evidence>
<keyword evidence="2" id="KW-1185">Reference proteome</keyword>
<gene>
    <name evidence="1" type="ORF">CLF_104969</name>
</gene>
<reference evidence="1" key="1">
    <citation type="journal article" date="2011" name="Genome Biol.">
        <title>The draft genome of the carcinogenic human liver fluke Clonorchis sinensis.</title>
        <authorList>
            <person name="Wang X."/>
            <person name="Chen W."/>
            <person name="Huang Y."/>
            <person name="Sun J."/>
            <person name="Men J."/>
            <person name="Liu H."/>
            <person name="Luo F."/>
            <person name="Guo L."/>
            <person name="Lv X."/>
            <person name="Deng C."/>
            <person name="Zhou C."/>
            <person name="Fan Y."/>
            <person name="Li X."/>
            <person name="Huang L."/>
            <person name="Hu Y."/>
            <person name="Liang C."/>
            <person name="Hu X."/>
            <person name="Xu J."/>
            <person name="Yu X."/>
        </authorList>
    </citation>
    <scope>NUCLEOTIDE SEQUENCE [LARGE SCALE GENOMIC DNA]</scope>
    <source>
        <strain evidence="1">Henan</strain>
    </source>
</reference>
<reference key="2">
    <citation type="submission" date="2011-10" db="EMBL/GenBank/DDBJ databases">
        <title>The genome and transcriptome sequence of Clonorchis sinensis provide insights into the carcinogenic liver fluke.</title>
        <authorList>
            <person name="Wang X."/>
            <person name="Huang Y."/>
            <person name="Chen W."/>
            <person name="Liu H."/>
            <person name="Guo L."/>
            <person name="Chen Y."/>
            <person name="Luo F."/>
            <person name="Zhou W."/>
            <person name="Sun J."/>
            <person name="Mao Q."/>
            <person name="Liang P."/>
            <person name="Zhou C."/>
            <person name="Tian Y."/>
            <person name="Men J."/>
            <person name="Lv X."/>
            <person name="Huang L."/>
            <person name="Zhou J."/>
            <person name="Hu Y."/>
            <person name="Li R."/>
            <person name="Zhang F."/>
            <person name="Lei H."/>
            <person name="Li X."/>
            <person name="Hu X."/>
            <person name="Liang C."/>
            <person name="Xu J."/>
            <person name="Wu Z."/>
            <person name="Yu X."/>
        </authorList>
    </citation>
    <scope>NUCLEOTIDE SEQUENCE</scope>
    <source>
        <strain>Henan</strain>
    </source>
</reference>
<name>G7YCQ1_CLOSI</name>
<sequence length="428" mass="48166">MRKRSWYGSIPHITLLDRVTSGFTNGLRRLRLRRPAHLRTQYIRVPPTPDTPAGRNGDLKTNEAASIVLPPPLTLERVSNQIQQISESADITVSGFSKAYALLFIPTTDCRYAHQFLDTPLVQMVVHAFIHQISLETLSSNDDNDRSAVTPFRCVAAMPSEGSTKVETLPSCPSLDRNSRDVEAMDRPLKLPDFLGHPSVSSTIELLPQITLSYLMTAGQPFSFEWESEKNAANGGPYVMVHHFVEIRIRNFFTENPSLKFVDPLTFVILECDKAGRIVMCLVMFTLSYFIHFSFGYGTSINEIYASDVRWKVLLGRLYLAYYATSVGTSKCTFAPTPNGSRIGYNINAKPKIVKLLSVKHLTSLKRLRGMTLYEAAPSTVACKVTERPYGIASASSGRFQQVWSQVKSRLRFSNEQKKWTHLHHKNT</sequence>
<evidence type="ECO:0000313" key="2">
    <source>
        <dbReference type="Proteomes" id="UP000008909"/>
    </source>
</evidence>
<dbReference type="Proteomes" id="UP000008909">
    <property type="component" value="Unassembled WGS sequence"/>
</dbReference>
<accession>G7YCQ1</accession>
<dbReference type="AlphaFoldDB" id="G7YCQ1"/>
<organism evidence="1 2">
    <name type="scientific">Clonorchis sinensis</name>
    <name type="common">Chinese liver fluke</name>
    <dbReference type="NCBI Taxonomy" id="79923"/>
    <lineage>
        <taxon>Eukaryota</taxon>
        <taxon>Metazoa</taxon>
        <taxon>Spiralia</taxon>
        <taxon>Lophotrochozoa</taxon>
        <taxon>Platyhelminthes</taxon>
        <taxon>Trematoda</taxon>
        <taxon>Digenea</taxon>
        <taxon>Opisthorchiida</taxon>
        <taxon>Opisthorchiata</taxon>
        <taxon>Opisthorchiidae</taxon>
        <taxon>Clonorchis</taxon>
    </lineage>
</organism>
<dbReference type="EMBL" id="DF143074">
    <property type="protein sequence ID" value="GAA50735.1"/>
    <property type="molecule type" value="Genomic_DNA"/>
</dbReference>